<feature type="transmembrane region" description="Helical" evidence="10">
    <location>
        <begin position="23"/>
        <end position="40"/>
    </location>
</feature>
<comment type="similarity">
    <text evidence="3">Belongs to the nicotinamide ribonucleoside (NR) uptake permease (TC 4.B.1) family.</text>
</comment>
<feature type="transmembrane region" description="Helical" evidence="10">
    <location>
        <begin position="88"/>
        <end position="106"/>
    </location>
</feature>
<evidence type="ECO:0000256" key="10">
    <source>
        <dbReference type="SAM" id="Phobius"/>
    </source>
</evidence>
<dbReference type="Proteomes" id="UP000015527">
    <property type="component" value="Unassembled WGS sequence"/>
</dbReference>
<evidence type="ECO:0000256" key="2">
    <source>
        <dbReference type="ARBA" id="ARBA00004651"/>
    </source>
</evidence>
<evidence type="ECO:0000256" key="6">
    <source>
        <dbReference type="ARBA" id="ARBA00022475"/>
    </source>
</evidence>
<evidence type="ECO:0000313" key="11">
    <source>
        <dbReference type="EMBL" id="EQB17542.1"/>
    </source>
</evidence>
<dbReference type="PATRIC" id="fig|1096930.3.peg.1627"/>
<dbReference type="Pfam" id="PF04973">
    <property type="entry name" value="NMN_transporter"/>
    <property type="match status" value="1"/>
</dbReference>
<dbReference type="eggNOG" id="COG3201">
    <property type="taxonomic scope" value="Bacteria"/>
</dbReference>
<organism evidence="11 12">
    <name type="scientific">Novosphingobium lindaniclasticum LE124</name>
    <dbReference type="NCBI Taxonomy" id="1096930"/>
    <lineage>
        <taxon>Bacteria</taxon>
        <taxon>Pseudomonadati</taxon>
        <taxon>Pseudomonadota</taxon>
        <taxon>Alphaproteobacteria</taxon>
        <taxon>Sphingomonadales</taxon>
        <taxon>Sphingomonadaceae</taxon>
        <taxon>Novosphingobium</taxon>
    </lineage>
</organism>
<dbReference type="RefSeq" id="WP_021233552.1">
    <property type="nucleotide sequence ID" value="NZ_ATHL01000055.1"/>
</dbReference>
<evidence type="ECO:0000256" key="4">
    <source>
        <dbReference type="ARBA" id="ARBA00017522"/>
    </source>
</evidence>
<feature type="transmembrane region" description="Helical" evidence="10">
    <location>
        <begin position="162"/>
        <end position="180"/>
    </location>
</feature>
<comment type="subcellular location">
    <subcellularLocation>
        <location evidence="2">Cell membrane</location>
        <topology evidence="2">Multi-pass membrane protein</topology>
    </subcellularLocation>
</comment>
<accession>T0HWT4</accession>
<dbReference type="EMBL" id="ATHL01000055">
    <property type="protein sequence ID" value="EQB17542.1"/>
    <property type="molecule type" value="Genomic_DNA"/>
</dbReference>
<evidence type="ECO:0000256" key="7">
    <source>
        <dbReference type="ARBA" id="ARBA00022692"/>
    </source>
</evidence>
<dbReference type="InterPro" id="IPR006419">
    <property type="entry name" value="NMN_transpt_PnuC"/>
</dbReference>
<feature type="transmembrane region" description="Helical" evidence="10">
    <location>
        <begin position="46"/>
        <end position="67"/>
    </location>
</feature>
<keyword evidence="7 10" id="KW-0812">Transmembrane</keyword>
<dbReference type="GO" id="GO:0034257">
    <property type="term" value="F:nicotinamide riboside transmembrane transporter activity"/>
    <property type="evidence" value="ECO:0007669"/>
    <property type="project" value="InterPro"/>
</dbReference>
<evidence type="ECO:0000256" key="9">
    <source>
        <dbReference type="ARBA" id="ARBA00023136"/>
    </source>
</evidence>
<comment type="caution">
    <text evidence="11">The sequence shown here is derived from an EMBL/GenBank/DDBJ whole genome shotgun (WGS) entry which is preliminary data.</text>
</comment>
<proteinExistence type="inferred from homology"/>
<keyword evidence="12" id="KW-1185">Reference proteome</keyword>
<gene>
    <name evidence="11" type="ORF">L284_08240</name>
</gene>
<dbReference type="OrthoDB" id="9791248at2"/>
<protein>
    <recommendedName>
        <fullName evidence="4">Nicotinamide riboside transporter PnuC</fullName>
    </recommendedName>
</protein>
<comment type="function">
    <text evidence="1">Required for nicotinamide riboside transport across the inner membrane.</text>
</comment>
<dbReference type="AlphaFoldDB" id="T0HWT4"/>
<keyword evidence="5" id="KW-0813">Transport</keyword>
<dbReference type="PANTHER" id="PTHR36122">
    <property type="entry name" value="NICOTINAMIDE RIBOSIDE TRANSPORTER PNUC"/>
    <property type="match status" value="1"/>
</dbReference>
<sequence>MNTVEWAAAGLGLANIALLVRRSVWNFPFGMAMVALYFVVFREAKLYGEAGLQVFFFAAQIWGWALWVRAGGGESRVPVRRLGHFARLLWLTGTAALALNLGWVMHRFTDASLPYADSAIAGASIAAQILLGFRRIENWVLWIAIDLAAIGVYLYKELWPTAALYVLFLVMSVVGLREWIAAEKAEKAQEA</sequence>
<evidence type="ECO:0000256" key="5">
    <source>
        <dbReference type="ARBA" id="ARBA00022448"/>
    </source>
</evidence>
<feature type="transmembrane region" description="Helical" evidence="10">
    <location>
        <begin position="139"/>
        <end position="156"/>
    </location>
</feature>
<dbReference type="GO" id="GO:0005886">
    <property type="term" value="C:plasma membrane"/>
    <property type="evidence" value="ECO:0007669"/>
    <property type="project" value="UniProtKB-SubCell"/>
</dbReference>
<keyword evidence="9 10" id="KW-0472">Membrane</keyword>
<evidence type="ECO:0000256" key="1">
    <source>
        <dbReference type="ARBA" id="ARBA00002672"/>
    </source>
</evidence>
<dbReference type="PANTHER" id="PTHR36122:SF2">
    <property type="entry name" value="NICOTINAMIDE RIBOSIDE TRANSPORTER PNUC"/>
    <property type="match status" value="1"/>
</dbReference>
<keyword evidence="8 10" id="KW-1133">Transmembrane helix</keyword>
<keyword evidence="6" id="KW-1003">Cell membrane</keyword>
<evidence type="ECO:0000256" key="8">
    <source>
        <dbReference type="ARBA" id="ARBA00022989"/>
    </source>
</evidence>
<evidence type="ECO:0000313" key="12">
    <source>
        <dbReference type="Proteomes" id="UP000015527"/>
    </source>
</evidence>
<evidence type="ECO:0000256" key="3">
    <source>
        <dbReference type="ARBA" id="ARBA00006669"/>
    </source>
</evidence>
<name>T0HWT4_9SPHN</name>
<reference evidence="11 12" key="1">
    <citation type="journal article" date="2013" name="Genome Announc.">
        <title>Genome Sequence of Novosphingobium lindaniclasticum LE124T, Isolated from a Hexachlorocyclohexane Dumpsite.</title>
        <authorList>
            <person name="Saxena A."/>
            <person name="Nayyar N."/>
            <person name="Sangwan N."/>
            <person name="Kumari R."/>
            <person name="Khurana J.P."/>
            <person name="Lal R."/>
        </authorList>
    </citation>
    <scope>NUCLEOTIDE SEQUENCE [LARGE SCALE GENOMIC DNA]</scope>
    <source>
        <strain evidence="11 12">LE124</strain>
    </source>
</reference>
<dbReference type="NCBIfam" id="TIGR01528">
    <property type="entry name" value="NMN_trans_PnuC"/>
    <property type="match status" value="1"/>
</dbReference>